<reference evidence="1 2" key="1">
    <citation type="journal article" date="2015" name="Nature">
        <title>rRNA introns, odd ribosomes, and small enigmatic genomes across a large radiation of phyla.</title>
        <authorList>
            <person name="Brown C.T."/>
            <person name="Hug L.A."/>
            <person name="Thomas B.C."/>
            <person name="Sharon I."/>
            <person name="Castelle C.J."/>
            <person name="Singh A."/>
            <person name="Wilkins M.J."/>
            <person name="Williams K.H."/>
            <person name="Banfield J.F."/>
        </authorList>
    </citation>
    <scope>NUCLEOTIDE SEQUENCE [LARGE SCALE GENOMIC DNA]</scope>
</reference>
<dbReference type="Gene3D" id="3.40.50.300">
    <property type="entry name" value="P-loop containing nucleotide triphosphate hydrolases"/>
    <property type="match status" value="1"/>
</dbReference>
<accession>A0A0G0EF38</accession>
<evidence type="ECO:0000313" key="2">
    <source>
        <dbReference type="Proteomes" id="UP000034952"/>
    </source>
</evidence>
<proteinExistence type="predicted"/>
<evidence type="ECO:0000313" key="1">
    <source>
        <dbReference type="EMBL" id="KKP65977.1"/>
    </source>
</evidence>
<gene>
    <name evidence="1" type="ORF">UR64_C0015G0016</name>
</gene>
<dbReference type="InterPro" id="IPR027417">
    <property type="entry name" value="P-loop_NTPase"/>
</dbReference>
<dbReference type="AlphaFoldDB" id="A0A0G0EF38"/>
<comment type="caution">
    <text evidence="1">The sequence shown here is derived from an EMBL/GenBank/DDBJ whole genome shotgun (WGS) entry which is preliminary data.</text>
</comment>
<sequence length="231" mass="26564">MNLSNLFPENLYHSYVIEGNPEEVAYSIRLLLEERGEVNKNSPDVMLSLFDSLNIEDSHNIKEWHMNLPIDGKKKVCIIGAKFINREAEQALLKIIEEPLTSSHFFIVVPDSSLLLDTILSRVHLIKNIKNDNTIDDKFASDFIKLLPSARIEKIADIIKEFKDDENSGGLRHKATTLLNSLERIIYEKWKKDLNNENYKFILNELKNCRDYLSTPGASVKMILEHIALVI</sequence>
<dbReference type="Proteomes" id="UP000034952">
    <property type="component" value="Unassembled WGS sequence"/>
</dbReference>
<dbReference type="SUPFAM" id="SSF52540">
    <property type="entry name" value="P-loop containing nucleoside triphosphate hydrolases"/>
    <property type="match status" value="1"/>
</dbReference>
<name>A0A0G0EF38_9BACT</name>
<protein>
    <submittedName>
        <fullName evidence="1">Uncharacterized protein</fullName>
    </submittedName>
</protein>
<dbReference type="Pfam" id="PF13177">
    <property type="entry name" value="DNA_pol3_delta2"/>
    <property type="match status" value="1"/>
</dbReference>
<organism evidence="1 2">
    <name type="scientific">Candidatus Nomurabacteria bacterium GW2011_GWE1_35_16</name>
    <dbReference type="NCBI Taxonomy" id="1618761"/>
    <lineage>
        <taxon>Bacteria</taxon>
        <taxon>Candidatus Nomuraibacteriota</taxon>
    </lineage>
</organism>
<dbReference type="EMBL" id="LBPY01000015">
    <property type="protein sequence ID" value="KKP65977.1"/>
    <property type="molecule type" value="Genomic_DNA"/>
</dbReference>